<dbReference type="OrthoDB" id="913740at2759"/>
<reference evidence="1 2" key="3">
    <citation type="submission" date="2019-11" db="EMBL/GenBank/DDBJ databases">
        <title>A de novo genome assembly of a pear dwarfing rootstock.</title>
        <authorList>
            <person name="Wang F."/>
            <person name="Wang J."/>
            <person name="Li S."/>
            <person name="Zhang Y."/>
            <person name="Fang M."/>
            <person name="Ma L."/>
            <person name="Zhao Y."/>
            <person name="Jiang S."/>
        </authorList>
    </citation>
    <scope>NUCLEOTIDE SEQUENCE [LARGE SCALE GENOMIC DNA]</scope>
    <source>
        <strain evidence="1">S2</strain>
        <tissue evidence="1">Leaf</tissue>
    </source>
</reference>
<evidence type="ECO:0000313" key="1">
    <source>
        <dbReference type="EMBL" id="KAB2626693.1"/>
    </source>
</evidence>
<gene>
    <name evidence="1" type="ORF">D8674_020311</name>
</gene>
<dbReference type="PANTHER" id="PTHR33116:SF86">
    <property type="entry name" value="REVERSE TRANSCRIPTASE DOMAIN-CONTAINING PROTEIN"/>
    <property type="match status" value="1"/>
</dbReference>
<reference evidence="1 2" key="1">
    <citation type="submission" date="2019-09" db="EMBL/GenBank/DDBJ databases">
        <authorList>
            <person name="Ou C."/>
        </authorList>
    </citation>
    <scope>NUCLEOTIDE SEQUENCE [LARGE SCALE GENOMIC DNA]</scope>
    <source>
        <strain evidence="1">S2</strain>
        <tissue evidence="1">Leaf</tissue>
    </source>
</reference>
<accession>A0A5N5HJD3</accession>
<sequence length="838" mass="95140">MKPVNDNAFIDQFTSLWRRREGVSIKALGGAHFMARFVGWRDTCRVLKAGKPWLFMDDMVLVVDGVQHGHWANPLHLVMMWVQMHNIPPLNIMDVVARAIGGLLETVVKVDKDVRKDCIGLFGPGGIIAPSAGMIELVSHLEEFKGNEEHTEVVQQSIDIDLNMSIMEGVEEGSVRAPKGYGVDGGVEQRLLSQDSDPFNLLPIIEAISRKGRKGLERMMKMICVWQKMDWIVCIRYKGLLGMSCMHAIEPMGFADGMCLLMTRITCYPEPCLLIGDFNDLLLDSEKDGGKWKNCCEHEGFLNFCGSSEFDEGCIQERLDRALATHNWLQSYQQAVMKHVVLKGSDQCYCKKQFMYYPRWNHDPKCDEMGRNEQKEICRFKEVIRDVYQQPVFDVFFCQATEIEALNVKGLLQQYAEGSGQFINLDKSSVHFSVGCLQGLKAHLSQILGIKHQEGFGKYLGIHTNFGALKKRVFEELLQDFGGRDQKTKKGIHWMAWNKVAKKKDSSGLGFKEIIDFNLAMLAKVGWRLICNLDSLLARILQAKYDPSLSFMDAPVGRNTSWGWKGILQGRKILKAGVRWWVEDGRCIQIATDPWLPIPRTFRSNSCHQEMPTLVADLVDMGGKWKREVIELLEMGNSDGNVWVSLVWQIIGIHLVFEKVAVEPFVAIQLLKQQWKEMKVCEEAQVLLLPRGQQMSRKGLQGWIKPPFGTFKINYDGAWDFVGIFKDVGGVGKIPCVSSIMAEAEVMRLETDYQVLVDMIHGWLQPEAVLDGILWDISLLKQQFDVIEFLYAPRAYNEAAHLVVSYVTRVGGSHSWDGFEPKWLFNTLASDVNISIRI</sequence>
<keyword evidence="2" id="KW-1185">Reference proteome</keyword>
<dbReference type="CDD" id="cd06222">
    <property type="entry name" value="RNase_H_like"/>
    <property type="match status" value="1"/>
</dbReference>
<dbReference type="Proteomes" id="UP000327157">
    <property type="component" value="Chromosome 2"/>
</dbReference>
<evidence type="ECO:0000313" key="2">
    <source>
        <dbReference type="Proteomes" id="UP000327157"/>
    </source>
</evidence>
<reference evidence="2" key="2">
    <citation type="submission" date="2019-10" db="EMBL/GenBank/DDBJ databases">
        <title>A de novo genome assembly of a pear dwarfing rootstock.</title>
        <authorList>
            <person name="Wang F."/>
            <person name="Wang J."/>
            <person name="Li S."/>
            <person name="Zhang Y."/>
            <person name="Fang M."/>
            <person name="Ma L."/>
            <person name="Zhao Y."/>
            <person name="Jiang S."/>
        </authorList>
    </citation>
    <scope>NUCLEOTIDE SEQUENCE [LARGE SCALE GENOMIC DNA]</scope>
</reference>
<dbReference type="InterPro" id="IPR044730">
    <property type="entry name" value="RNase_H-like_dom_plant"/>
</dbReference>
<dbReference type="PANTHER" id="PTHR33116">
    <property type="entry name" value="REVERSE TRANSCRIPTASE ZINC-BINDING DOMAIN-CONTAINING PROTEIN-RELATED-RELATED"/>
    <property type="match status" value="1"/>
</dbReference>
<name>A0A5N5HJD3_9ROSA</name>
<proteinExistence type="predicted"/>
<dbReference type="AlphaFoldDB" id="A0A5N5HJD3"/>
<comment type="caution">
    <text evidence="1">The sequence shown here is derived from an EMBL/GenBank/DDBJ whole genome shotgun (WGS) entry which is preliminary data.</text>
</comment>
<organism evidence="1 2">
    <name type="scientific">Pyrus ussuriensis x Pyrus communis</name>
    <dbReference type="NCBI Taxonomy" id="2448454"/>
    <lineage>
        <taxon>Eukaryota</taxon>
        <taxon>Viridiplantae</taxon>
        <taxon>Streptophyta</taxon>
        <taxon>Embryophyta</taxon>
        <taxon>Tracheophyta</taxon>
        <taxon>Spermatophyta</taxon>
        <taxon>Magnoliopsida</taxon>
        <taxon>eudicotyledons</taxon>
        <taxon>Gunneridae</taxon>
        <taxon>Pentapetalae</taxon>
        <taxon>rosids</taxon>
        <taxon>fabids</taxon>
        <taxon>Rosales</taxon>
        <taxon>Rosaceae</taxon>
        <taxon>Amygdaloideae</taxon>
        <taxon>Maleae</taxon>
        <taxon>Pyrus</taxon>
    </lineage>
</organism>
<protein>
    <submittedName>
        <fullName evidence="1">Uncharacterized protein</fullName>
    </submittedName>
</protein>
<dbReference type="EMBL" id="SMOL01000157">
    <property type="protein sequence ID" value="KAB2626693.1"/>
    <property type="molecule type" value="Genomic_DNA"/>
</dbReference>